<organism evidence="2 3">
    <name type="scientific">Methylopila musalis</name>
    <dbReference type="NCBI Taxonomy" id="1134781"/>
    <lineage>
        <taxon>Bacteria</taxon>
        <taxon>Pseudomonadati</taxon>
        <taxon>Pseudomonadota</taxon>
        <taxon>Alphaproteobacteria</taxon>
        <taxon>Hyphomicrobiales</taxon>
        <taxon>Methylopilaceae</taxon>
        <taxon>Methylopila</taxon>
    </lineage>
</organism>
<comment type="caution">
    <text evidence="2">The sequence shown here is derived from an EMBL/GenBank/DDBJ whole genome shotgun (WGS) entry which is preliminary data.</text>
</comment>
<dbReference type="Proteomes" id="UP001597171">
    <property type="component" value="Unassembled WGS sequence"/>
</dbReference>
<dbReference type="EMBL" id="JBHTMX010000028">
    <property type="protein sequence ID" value="MFD1331488.1"/>
    <property type="molecule type" value="Genomic_DNA"/>
</dbReference>
<accession>A0ABW3Z6A6</accession>
<protein>
    <submittedName>
        <fullName evidence="2">Uncharacterized protein</fullName>
    </submittedName>
</protein>
<feature type="non-terminal residue" evidence="2">
    <location>
        <position position="1"/>
    </location>
</feature>
<proteinExistence type="predicted"/>
<keyword evidence="3" id="KW-1185">Reference proteome</keyword>
<name>A0ABW3Z6A6_9HYPH</name>
<sequence>AALGGAWRKPGPLDPTERADVLRAAIALSLADDAMGLDRVRQKFAAKMADSPDARSFEVVTAPVEAKGEAFREIARSIAATAAIEGFLKEYRRRGEEDAAQPATPPSGTPRPDRSADGAPSARAG</sequence>
<feature type="region of interest" description="Disordered" evidence="1">
    <location>
        <begin position="93"/>
        <end position="125"/>
    </location>
</feature>
<gene>
    <name evidence="2" type="ORF">ACFQ4O_05690</name>
</gene>
<reference evidence="3" key="1">
    <citation type="journal article" date="2019" name="Int. J. Syst. Evol. Microbiol.">
        <title>The Global Catalogue of Microorganisms (GCM) 10K type strain sequencing project: providing services to taxonomists for standard genome sequencing and annotation.</title>
        <authorList>
            <consortium name="The Broad Institute Genomics Platform"/>
            <consortium name="The Broad Institute Genome Sequencing Center for Infectious Disease"/>
            <person name="Wu L."/>
            <person name="Ma J."/>
        </authorList>
    </citation>
    <scope>NUCLEOTIDE SEQUENCE [LARGE SCALE GENOMIC DNA]</scope>
    <source>
        <strain evidence="3">CCUG 61696</strain>
    </source>
</reference>
<evidence type="ECO:0000256" key="1">
    <source>
        <dbReference type="SAM" id="MobiDB-lite"/>
    </source>
</evidence>
<evidence type="ECO:0000313" key="3">
    <source>
        <dbReference type="Proteomes" id="UP001597171"/>
    </source>
</evidence>
<evidence type="ECO:0000313" key="2">
    <source>
        <dbReference type="EMBL" id="MFD1331488.1"/>
    </source>
</evidence>